<feature type="transmembrane region" description="Helical" evidence="9">
    <location>
        <begin position="64"/>
        <end position="86"/>
    </location>
</feature>
<feature type="transmembrane region" description="Helical" evidence="9">
    <location>
        <begin position="291"/>
        <end position="315"/>
    </location>
</feature>
<organism evidence="10 11">
    <name type="scientific">Ornithinimicrobium kibberense</name>
    <dbReference type="NCBI Taxonomy" id="282060"/>
    <lineage>
        <taxon>Bacteria</taxon>
        <taxon>Bacillati</taxon>
        <taxon>Actinomycetota</taxon>
        <taxon>Actinomycetes</taxon>
        <taxon>Micrococcales</taxon>
        <taxon>Ornithinimicrobiaceae</taxon>
        <taxon>Ornithinimicrobium</taxon>
    </lineage>
</organism>
<dbReference type="PANTHER" id="PTHR47019">
    <property type="entry name" value="LIPID II FLIPPASE MURJ"/>
    <property type="match status" value="1"/>
</dbReference>
<keyword evidence="3 9" id="KW-0812">Transmembrane</keyword>
<feature type="transmembrane region" description="Helical" evidence="9">
    <location>
        <begin position="214"/>
        <end position="234"/>
    </location>
</feature>
<proteinExistence type="predicted"/>
<feature type="transmembrane region" description="Helical" evidence="9">
    <location>
        <begin position="434"/>
        <end position="457"/>
    </location>
</feature>
<dbReference type="PRINTS" id="PR01806">
    <property type="entry name" value="VIRFACTRMVIN"/>
</dbReference>
<feature type="transmembrane region" description="Helical" evidence="9">
    <location>
        <begin position="173"/>
        <end position="194"/>
    </location>
</feature>
<evidence type="ECO:0000256" key="4">
    <source>
        <dbReference type="ARBA" id="ARBA00022960"/>
    </source>
</evidence>
<keyword evidence="7 9" id="KW-0472">Membrane</keyword>
<keyword evidence="11" id="KW-1185">Reference proteome</keyword>
<evidence type="ECO:0000313" key="10">
    <source>
        <dbReference type="EMBL" id="MFB9730434.1"/>
    </source>
</evidence>
<keyword evidence="2" id="KW-1003">Cell membrane</keyword>
<feature type="compositionally biased region" description="Low complexity" evidence="8">
    <location>
        <begin position="553"/>
        <end position="563"/>
    </location>
</feature>
<gene>
    <name evidence="10" type="primary">murJ</name>
    <name evidence="10" type="ORF">ACFFN0_00050</name>
</gene>
<name>A0ABV5UXZ4_9MICO</name>
<reference evidence="10 11" key="1">
    <citation type="submission" date="2024-09" db="EMBL/GenBank/DDBJ databases">
        <authorList>
            <person name="Sun Q."/>
            <person name="Mori K."/>
        </authorList>
    </citation>
    <scope>NUCLEOTIDE SEQUENCE [LARGE SCALE GENOMIC DNA]</scope>
    <source>
        <strain evidence="10 11">JCM 12763</strain>
    </source>
</reference>
<evidence type="ECO:0000256" key="5">
    <source>
        <dbReference type="ARBA" id="ARBA00022984"/>
    </source>
</evidence>
<evidence type="ECO:0000256" key="7">
    <source>
        <dbReference type="ARBA" id="ARBA00023136"/>
    </source>
</evidence>
<feature type="transmembrane region" description="Helical" evidence="9">
    <location>
        <begin position="477"/>
        <end position="495"/>
    </location>
</feature>
<evidence type="ECO:0000256" key="6">
    <source>
        <dbReference type="ARBA" id="ARBA00022989"/>
    </source>
</evidence>
<evidence type="ECO:0000256" key="1">
    <source>
        <dbReference type="ARBA" id="ARBA00004651"/>
    </source>
</evidence>
<sequence length="563" mass="55766">MGPAAVTSSVRRGGGGLLAAAGLVAGVTLLARAVGLVRWVVFSHAVGATCVGQVYGTANLVPNVLFEVAAGGALAAVAVPLVAGHLHRGRDDLAGRTASALLTWTVTVLLPLAVVVALAAGPLTGWLLGGVEGCSAAEARAAGELMLLLFAPQVLLYGVGIVLTGVLHAHGRFLAAATAPVVSSLVVITVYLAFGALHDPTAPLEALPASALWLLAGGTTLGVVALVLPVLGPATRLELRWRPTWRFPEGTGTRAGLLVLAGVAVVLAQQTTTVVVLLLSNAATGVAAINVWTYAQTAYLLPYAVLVVPLATVSFPRLSAGRGRGQAVLHQTLAGVVAAAVLAAAVLVALRREVGRALVLLDAGADGPGAESLAALPPTLGLLASGLPGFAVLAVATRALYAHGSPLRAAAAAGAGWAVAGLVPLVLAPADATVGTTLGLLAAGSSVGMTVAGLLLLRELRLAWGAGAGRRAARSGLGVLLGAVPVVLLAEMVLGEPADGWVPTLGRAFLVGLAVLVCAVVGLGVADPGTVAHVRRRGHTRRSPDPGAGGAAGAEVPAGEGER</sequence>
<feature type="transmembrane region" description="Helical" evidence="9">
    <location>
        <begin position="407"/>
        <end position="428"/>
    </location>
</feature>
<dbReference type="Pfam" id="PF03023">
    <property type="entry name" value="MurJ"/>
    <property type="match status" value="1"/>
</dbReference>
<dbReference type="InterPro" id="IPR051050">
    <property type="entry name" value="Lipid_II_flippase_MurJ/MviN"/>
</dbReference>
<feature type="transmembrane region" description="Helical" evidence="9">
    <location>
        <begin position="507"/>
        <end position="526"/>
    </location>
</feature>
<dbReference type="Proteomes" id="UP001589613">
    <property type="component" value="Unassembled WGS sequence"/>
</dbReference>
<feature type="transmembrane region" description="Helical" evidence="9">
    <location>
        <begin position="98"/>
        <end position="120"/>
    </location>
</feature>
<feature type="region of interest" description="Disordered" evidence="8">
    <location>
        <begin position="534"/>
        <end position="563"/>
    </location>
</feature>
<feature type="transmembrane region" description="Helical" evidence="9">
    <location>
        <begin position="327"/>
        <end position="350"/>
    </location>
</feature>
<keyword evidence="4" id="KW-0133">Cell shape</keyword>
<evidence type="ECO:0000256" key="3">
    <source>
        <dbReference type="ARBA" id="ARBA00022692"/>
    </source>
</evidence>
<evidence type="ECO:0000313" key="11">
    <source>
        <dbReference type="Proteomes" id="UP001589613"/>
    </source>
</evidence>
<accession>A0ABV5UXZ4</accession>
<dbReference type="EMBL" id="JBHMAX010000001">
    <property type="protein sequence ID" value="MFB9730434.1"/>
    <property type="molecule type" value="Genomic_DNA"/>
</dbReference>
<feature type="transmembrane region" description="Helical" evidence="9">
    <location>
        <begin position="12"/>
        <end position="31"/>
    </location>
</feature>
<feature type="transmembrane region" description="Helical" evidence="9">
    <location>
        <begin position="255"/>
        <end position="279"/>
    </location>
</feature>
<comment type="subcellular location">
    <subcellularLocation>
        <location evidence="1">Cell membrane</location>
        <topology evidence="1">Multi-pass membrane protein</topology>
    </subcellularLocation>
</comment>
<dbReference type="InterPro" id="IPR004268">
    <property type="entry name" value="MurJ"/>
</dbReference>
<protein>
    <submittedName>
        <fullName evidence="10">Murein biosynthesis integral membrane protein MurJ</fullName>
    </submittedName>
</protein>
<evidence type="ECO:0000256" key="2">
    <source>
        <dbReference type="ARBA" id="ARBA00022475"/>
    </source>
</evidence>
<evidence type="ECO:0000256" key="9">
    <source>
        <dbReference type="SAM" id="Phobius"/>
    </source>
</evidence>
<feature type="transmembrane region" description="Helical" evidence="9">
    <location>
        <begin position="380"/>
        <end position="400"/>
    </location>
</feature>
<feature type="transmembrane region" description="Helical" evidence="9">
    <location>
        <begin position="145"/>
        <end position="166"/>
    </location>
</feature>
<keyword evidence="6 9" id="KW-1133">Transmembrane helix</keyword>
<dbReference type="PANTHER" id="PTHR47019:SF1">
    <property type="entry name" value="LIPID II FLIPPASE MURJ"/>
    <property type="match status" value="1"/>
</dbReference>
<keyword evidence="5" id="KW-0573">Peptidoglycan synthesis</keyword>
<comment type="caution">
    <text evidence="10">The sequence shown here is derived from an EMBL/GenBank/DDBJ whole genome shotgun (WGS) entry which is preliminary data.</text>
</comment>
<evidence type="ECO:0000256" key="8">
    <source>
        <dbReference type="SAM" id="MobiDB-lite"/>
    </source>
</evidence>
<dbReference type="RefSeq" id="WP_181409590.1">
    <property type="nucleotide sequence ID" value="NZ_JBHMAX010000001.1"/>
</dbReference>